<name>A0A7D4C876_9BACT</name>
<sequence>MNRFSHYLISALTILILSSWGGTGHYIISYGASFSFNAEMSQFSNWTNYLADHASDADYRKNDDPNEGPKHYIDIDNYNEFVNEEPLPYTFVQAVNRYGYDFVISNGTLPWSTKNTYDSLVLALKDLNIEKAKSFAADLGHYVADGHMPLHLTKNYNGQLTNNYGIHSRYESTMINSYENELKDYQSFTISHIDDVQKYVFEYISDNYKYVDSILIADNYARSLNSDYNSWEYNNALWLKTKVFTMILFANASKRFAELIYSAWIDAGRPSFTNTGVYDYEPISFSVYPNPTTGIYNINIYSKINDLISVRVFDLSGKIVSEKRIKCYPNQFINYSDDLRYSNGGYIVNFSGKDFSKNTKIILMKKLIEISNLCNKFQIFL</sequence>
<dbReference type="NCBIfam" id="TIGR04183">
    <property type="entry name" value="Por_Secre_tail"/>
    <property type="match status" value="1"/>
</dbReference>
<dbReference type="Proteomes" id="UP000500961">
    <property type="component" value="Chromosome"/>
</dbReference>
<evidence type="ECO:0000313" key="2">
    <source>
        <dbReference type="EMBL" id="QKG79402.1"/>
    </source>
</evidence>
<dbReference type="Gene3D" id="1.10.575.10">
    <property type="entry name" value="P1 Nuclease"/>
    <property type="match status" value="1"/>
</dbReference>
<proteinExistence type="predicted"/>
<gene>
    <name evidence="2" type="ORF">FHG85_03690</name>
</gene>
<dbReference type="KEGG" id="ttz:FHG85_03690"/>
<dbReference type="InterPro" id="IPR008947">
    <property type="entry name" value="PLipase_C/P1_nuclease_dom_sf"/>
</dbReference>
<keyword evidence="3" id="KW-1185">Reference proteome</keyword>
<dbReference type="RefSeq" id="WP_173073097.1">
    <property type="nucleotide sequence ID" value="NZ_CP041345.1"/>
</dbReference>
<dbReference type="GO" id="GO:0016788">
    <property type="term" value="F:hydrolase activity, acting on ester bonds"/>
    <property type="evidence" value="ECO:0007669"/>
    <property type="project" value="InterPro"/>
</dbReference>
<dbReference type="InterPro" id="IPR026444">
    <property type="entry name" value="Secre_tail"/>
</dbReference>
<dbReference type="Pfam" id="PF18962">
    <property type="entry name" value="Por_Secre_tail"/>
    <property type="match status" value="1"/>
</dbReference>
<evidence type="ECO:0000259" key="1">
    <source>
        <dbReference type="Pfam" id="PF18962"/>
    </source>
</evidence>
<accession>A0A7D4C876</accession>
<evidence type="ECO:0000313" key="3">
    <source>
        <dbReference type="Proteomes" id="UP000500961"/>
    </source>
</evidence>
<feature type="domain" description="Secretion system C-terminal sorting" evidence="1">
    <location>
        <begin position="287"/>
        <end position="362"/>
    </location>
</feature>
<protein>
    <submittedName>
        <fullName evidence="2">T9SS type A sorting domain-containing protein</fullName>
    </submittedName>
</protein>
<organism evidence="2 3">
    <name type="scientific">Tenuifilum thalassicum</name>
    <dbReference type="NCBI Taxonomy" id="2590900"/>
    <lineage>
        <taxon>Bacteria</taxon>
        <taxon>Pseudomonadati</taxon>
        <taxon>Bacteroidota</taxon>
        <taxon>Bacteroidia</taxon>
        <taxon>Bacteroidales</taxon>
        <taxon>Tenuifilaceae</taxon>
        <taxon>Tenuifilum</taxon>
    </lineage>
</organism>
<dbReference type="EMBL" id="CP041345">
    <property type="protein sequence ID" value="QKG79402.1"/>
    <property type="molecule type" value="Genomic_DNA"/>
</dbReference>
<reference evidence="2 3" key="1">
    <citation type="submission" date="2019-07" db="EMBL/GenBank/DDBJ databases">
        <title>Thalassofilum flectens gen. nov., sp. nov., a novel moderate thermophilic anaerobe from a shallow sea hot spring in Kunashir Island (Russia), representing a new family in the order Bacteroidales, and proposal of Thalassofilacea fam. nov.</title>
        <authorList>
            <person name="Kochetkova T.V."/>
            <person name="Podosokorskaya O.A."/>
            <person name="Novikov A."/>
            <person name="Elcheninov A.G."/>
            <person name="Toshchakov S.V."/>
            <person name="Kublanov I.V."/>
        </authorList>
    </citation>
    <scope>NUCLEOTIDE SEQUENCE [LARGE SCALE GENOMIC DNA]</scope>
    <source>
        <strain evidence="2 3">38-H</strain>
    </source>
</reference>
<dbReference type="AlphaFoldDB" id="A0A7D4C876"/>
<dbReference type="SUPFAM" id="SSF48537">
    <property type="entry name" value="Phospholipase C/P1 nuclease"/>
    <property type="match status" value="1"/>
</dbReference>